<evidence type="ECO:0000256" key="1">
    <source>
        <dbReference type="SAM" id="Coils"/>
    </source>
</evidence>
<sequence>MSFGNSKKLKSIAFDLDTKALKEIYTKSDWHNAYNDINSYLNEKGFKHTQGSVYDSTTEFSDEELGDLIEKMCEKLIWLPQCVKSIRGYDQPVMIDYTLQLKDKFTSQDLNLSKELKQKESKQEQIKTMQEVVKKISQNLKSKNKNKDLDR</sequence>
<reference evidence="2 3" key="1">
    <citation type="submission" date="2018-06" db="EMBL/GenBank/DDBJ databases">
        <authorList>
            <consortium name="Pathogen Informatics"/>
            <person name="Doyle S."/>
        </authorList>
    </citation>
    <scope>NUCLEOTIDE SEQUENCE [LARGE SCALE GENOMIC DNA]</scope>
    <source>
        <strain evidence="2 3">NCTC12264</strain>
    </source>
</reference>
<dbReference type="Proteomes" id="UP000254161">
    <property type="component" value="Unassembled WGS sequence"/>
</dbReference>
<name>A0A381F3Z5_CAMUP</name>
<dbReference type="AlphaFoldDB" id="A0A381F3Z5"/>
<protein>
    <submittedName>
        <fullName evidence="2">VapD</fullName>
    </submittedName>
</protein>
<dbReference type="EMBL" id="UFUZ01000003">
    <property type="protein sequence ID" value="SUX41164.1"/>
    <property type="molecule type" value="Genomic_DNA"/>
</dbReference>
<evidence type="ECO:0000313" key="2">
    <source>
        <dbReference type="EMBL" id="SUX41164.1"/>
    </source>
</evidence>
<gene>
    <name evidence="2" type="ORF">NCTC12264_01982</name>
</gene>
<organism evidence="2 3">
    <name type="scientific">Campylobacter upsaliensis</name>
    <dbReference type="NCBI Taxonomy" id="28080"/>
    <lineage>
        <taxon>Bacteria</taxon>
        <taxon>Pseudomonadati</taxon>
        <taxon>Campylobacterota</taxon>
        <taxon>Epsilonproteobacteria</taxon>
        <taxon>Campylobacterales</taxon>
        <taxon>Campylobacteraceae</taxon>
        <taxon>Campylobacter</taxon>
    </lineage>
</organism>
<evidence type="ECO:0000313" key="3">
    <source>
        <dbReference type="Proteomes" id="UP000254161"/>
    </source>
</evidence>
<proteinExistence type="predicted"/>
<dbReference type="RefSeq" id="WP_004276325.1">
    <property type="nucleotide sequence ID" value="NZ_JANKIR010000022.1"/>
</dbReference>
<dbReference type="Gene3D" id="3.30.70.240">
    <property type="match status" value="1"/>
</dbReference>
<keyword evidence="1" id="KW-0175">Coiled coil</keyword>
<accession>A0A381F3Z5</accession>
<feature type="coiled-coil region" evidence="1">
    <location>
        <begin position="112"/>
        <end position="146"/>
    </location>
</feature>